<reference evidence="2 3" key="1">
    <citation type="submission" date="2023-10" db="EMBL/GenBank/DDBJ databases">
        <title>Characterization of rhizosphere-enriched actinobacteria from wheat plants lab-grown on chernevaya soil.</title>
        <authorList>
            <person name="Tikhonova E.N."/>
            <person name="Konopkin A."/>
            <person name="Kravchenko I.K."/>
        </authorList>
    </citation>
    <scope>NUCLEOTIDE SEQUENCE [LARGE SCALE GENOMIC DNA]</scope>
    <source>
        <strain evidence="2 3">RR29</strain>
    </source>
</reference>
<dbReference type="Pfam" id="PF21466">
    <property type="entry name" value="GH101_dom-5"/>
    <property type="match status" value="1"/>
</dbReference>
<dbReference type="RefSeq" id="WP_317773133.1">
    <property type="nucleotide sequence ID" value="NZ_JAWMAJ010000082.1"/>
</dbReference>
<evidence type="ECO:0000313" key="3">
    <source>
        <dbReference type="Proteomes" id="UP001187346"/>
    </source>
</evidence>
<dbReference type="InterPro" id="IPR001202">
    <property type="entry name" value="WW_dom"/>
</dbReference>
<dbReference type="Gene3D" id="2.60.120.260">
    <property type="entry name" value="Galactose-binding domain-like"/>
    <property type="match status" value="2"/>
</dbReference>
<feature type="domain" description="WW" evidence="1">
    <location>
        <begin position="622"/>
        <end position="651"/>
    </location>
</feature>
<evidence type="ECO:0000259" key="1">
    <source>
        <dbReference type="PROSITE" id="PS50020"/>
    </source>
</evidence>
<dbReference type="EMBL" id="JAWMAJ010000082">
    <property type="protein sequence ID" value="MDV7219050.1"/>
    <property type="molecule type" value="Genomic_DNA"/>
</dbReference>
<evidence type="ECO:0000313" key="2">
    <source>
        <dbReference type="EMBL" id="MDV7219050.1"/>
    </source>
</evidence>
<dbReference type="Gene3D" id="2.70.98.10">
    <property type="match status" value="1"/>
</dbReference>
<dbReference type="Gene3D" id="3.20.20.80">
    <property type="entry name" value="Glycosidases"/>
    <property type="match status" value="1"/>
</dbReference>
<comment type="caution">
    <text evidence="2">The sequence shown here is derived from an EMBL/GenBank/DDBJ whole genome shotgun (WGS) entry which is preliminary data.</text>
</comment>
<dbReference type="InterPro" id="IPR049314">
    <property type="entry name" value="GH101_dom-5"/>
</dbReference>
<gene>
    <name evidence="2" type="ORF">R5A26_24160</name>
</gene>
<dbReference type="InterPro" id="IPR035364">
    <property type="entry name" value="Beta_sandwich_GH101"/>
</dbReference>
<dbReference type="Gene3D" id="2.60.40.1180">
    <property type="entry name" value="Golgi alpha-mannosidase II"/>
    <property type="match status" value="1"/>
</dbReference>
<dbReference type="InterPro" id="IPR013780">
    <property type="entry name" value="Glyco_hydro_b"/>
</dbReference>
<accession>A0ABU4FIJ3</accession>
<dbReference type="PROSITE" id="PS51318">
    <property type="entry name" value="TAT"/>
    <property type="match status" value="1"/>
</dbReference>
<dbReference type="Proteomes" id="UP001187346">
    <property type="component" value="Unassembled WGS sequence"/>
</dbReference>
<keyword evidence="3" id="KW-1185">Reference proteome</keyword>
<dbReference type="InterPro" id="IPR014718">
    <property type="entry name" value="GH-type_carb-bd"/>
</dbReference>
<protein>
    <submittedName>
        <fullName evidence="2">Endo-alpha-N-acetylgalactosaminidase family protein</fullName>
    </submittedName>
</protein>
<dbReference type="InterPro" id="IPR040633">
    <property type="entry name" value="Gal_mutarotas_3"/>
</dbReference>
<sequence length="1033" mass="112609">MPETNLPEASRPVGPSRRAVVVTAAAAGLAGSLATAGPARADDGGTVVLRSPELEVVVDTAFPRIVSYTDRESGAVIHGRAEPLTSLLVNGQTYTPEVTAAVGADRVEYELTLAEGVFIGAEIAVDGWTVTFRVTSVTDTDALRVGTLEIPGHNLVSVRSDQDTATVLAARVGLNKAVTADTTIRVTASTPADAKPLGCAYIVAHTAELGVALENNSVYDTVSTAADTTWENGRFWRRVRQLADGTVELGISCGQWTYRAAGAPDTEPLPYATVILTRDRNDDGVIDWQDAAIALRDIMVEPPGADEQHLRVASHISYNFASQATNPFLAALDQVKRISLATDGLRQFTLLKGYQAEGHDSSHPDYGGNYNQRAGGLTDLNSLLRTGKLWHSDFAVHVNATEAYPAARHFTDTLADPANPQWDWLDLSYRIDSRRDLTAGTIAARFAQLRAETDPALNTVYLDVFRESGWTSDRLQRELHAQGWMIATEWGHGLERSSLWSHWANETDYGADTSRGINSQLIRFLRHHQKDVFADKWPLLPTARLVAYEGWRGKVDWNAFYANLWTQNLPAKYLQAYPIKRWTEHEITFFGPYATTVDDTTGSRRITTDGRVVYDAGTYLLPWEPRNAANPDRLYHYNPAGGTTTWRLPRKWPTTGRIWAYPLSDTGRGPAVELPVTDGTVTITADPAQPYVVHRTPAPAQPDPAFGEGTPLHDPGFLSGHLEHWQVTGPASVVRNTLGDRELIIAAGDAAALTTRLRRLPPGPYAASVQVEVGASAGELRRAALELATADGVTAVNWTDTSTAFNYVNADSKHGTRAQRMFTYFTVPAGGGPVSLTLRAAAGDARIVFDNLRVVAAPRPQAAGALVLEDFEHVPQGWGPFVEGLGTGTANDPRTHLARRHTTYTQRGWNGKAIDDVVDGEWSLKSRGERLGTVYRTLPHTVRFALGHRYRVAFRYENDSAGQYAWTTAVDTPTTRQLTSTPLPAATQPTEFTYEFTAPDTGEAWVGLTKTGTSSTAEFTLDAFTVTTLDNDD</sequence>
<name>A0ABU4FIJ3_9ACTN</name>
<dbReference type="Pfam" id="PF18080">
    <property type="entry name" value="Gal_mutarotas_3"/>
    <property type="match status" value="1"/>
</dbReference>
<dbReference type="CDD" id="cd14244">
    <property type="entry name" value="GH_101_like"/>
    <property type="match status" value="1"/>
</dbReference>
<dbReference type="InterPro" id="IPR040502">
    <property type="entry name" value="GH101_dom-6"/>
</dbReference>
<dbReference type="Pfam" id="PF17974">
    <property type="entry name" value="GalBD_like"/>
    <property type="match status" value="1"/>
</dbReference>
<proteinExistence type="predicted"/>
<dbReference type="Pfam" id="PF12905">
    <property type="entry name" value="Glyco_hydro_101"/>
    <property type="match status" value="1"/>
</dbReference>
<dbReference type="InterPro" id="IPR006311">
    <property type="entry name" value="TAT_signal"/>
</dbReference>
<organism evidence="2 3">
    <name type="scientific">Streptomyces prunicolor</name>
    <dbReference type="NCBI Taxonomy" id="67348"/>
    <lineage>
        <taxon>Bacteria</taxon>
        <taxon>Bacillati</taxon>
        <taxon>Actinomycetota</taxon>
        <taxon>Actinomycetes</taxon>
        <taxon>Kitasatosporales</taxon>
        <taxon>Streptomycetaceae</taxon>
        <taxon>Streptomyces</taxon>
    </lineage>
</organism>
<dbReference type="PROSITE" id="PS50020">
    <property type="entry name" value="WW_DOMAIN_2"/>
    <property type="match status" value="1"/>
</dbReference>
<dbReference type="Pfam" id="PF17451">
    <property type="entry name" value="Glyco_hyd_101C"/>
    <property type="match status" value="1"/>
</dbReference>
<dbReference type="InterPro" id="IPR025706">
    <property type="entry name" value="Endoa_GalNAc"/>
</dbReference>